<evidence type="ECO:0000313" key="4">
    <source>
        <dbReference type="Proteomes" id="UP000229847"/>
    </source>
</evidence>
<name>A0A2H0BIG6_9BACT</name>
<accession>A0A2H0BIG6</accession>
<sequence>MNTQMVSVTDVQRNFKYILDNLVSQNPTLILRDSVAEAVLISFEEYKRLANLEKKLLKNEIFSIMQDLAVKNKDISFEELDKDIEYAKKHAPSSR</sequence>
<comment type="similarity">
    <text evidence="1 2">Belongs to the phD/YefM antitoxin family.</text>
</comment>
<dbReference type="InterPro" id="IPR006442">
    <property type="entry name" value="Antitoxin_Phd/YefM"/>
</dbReference>
<evidence type="ECO:0000313" key="3">
    <source>
        <dbReference type="EMBL" id="PIP57473.1"/>
    </source>
</evidence>
<protein>
    <recommendedName>
        <fullName evidence="2">Antitoxin</fullName>
    </recommendedName>
</protein>
<dbReference type="Gene3D" id="3.40.1620.10">
    <property type="entry name" value="YefM-like domain"/>
    <property type="match status" value="1"/>
</dbReference>
<comment type="function">
    <text evidence="2">Antitoxin component of a type II toxin-antitoxin (TA) system.</text>
</comment>
<dbReference type="Pfam" id="PF02604">
    <property type="entry name" value="PhdYeFM_antitox"/>
    <property type="match status" value="1"/>
</dbReference>
<dbReference type="AlphaFoldDB" id="A0A2H0BIG6"/>
<dbReference type="Proteomes" id="UP000229847">
    <property type="component" value="Unassembled WGS sequence"/>
</dbReference>
<gene>
    <name evidence="3" type="ORF">COX03_02985</name>
</gene>
<evidence type="ECO:0000256" key="2">
    <source>
        <dbReference type="RuleBase" id="RU362080"/>
    </source>
</evidence>
<dbReference type="SUPFAM" id="SSF143120">
    <property type="entry name" value="YefM-like"/>
    <property type="match status" value="1"/>
</dbReference>
<reference evidence="3 4" key="1">
    <citation type="submission" date="2017-09" db="EMBL/GenBank/DDBJ databases">
        <title>Depth-based differentiation of microbial function through sediment-hosted aquifers and enrichment of novel symbionts in the deep terrestrial subsurface.</title>
        <authorList>
            <person name="Probst A.J."/>
            <person name="Ladd B."/>
            <person name="Jarett J.K."/>
            <person name="Geller-Mcgrath D.E."/>
            <person name="Sieber C.M."/>
            <person name="Emerson J.B."/>
            <person name="Anantharaman K."/>
            <person name="Thomas B.C."/>
            <person name="Malmstrom R."/>
            <person name="Stieglmeier M."/>
            <person name="Klingl A."/>
            <person name="Woyke T."/>
            <person name="Ryan C.M."/>
            <person name="Banfield J.F."/>
        </authorList>
    </citation>
    <scope>NUCLEOTIDE SEQUENCE [LARGE SCALE GENOMIC DNA]</scope>
    <source>
        <strain evidence="3">CG22_combo_CG10-13_8_21_14_all_39_10</strain>
    </source>
</reference>
<organism evidence="3 4">
    <name type="scientific">Candidatus Woesebacteria bacterium CG22_combo_CG10-13_8_21_14_all_39_10</name>
    <dbReference type="NCBI Taxonomy" id="1975059"/>
    <lineage>
        <taxon>Bacteria</taxon>
        <taxon>Candidatus Woeseibacteriota</taxon>
    </lineage>
</organism>
<dbReference type="EMBL" id="PCSW01000090">
    <property type="protein sequence ID" value="PIP57473.1"/>
    <property type="molecule type" value="Genomic_DNA"/>
</dbReference>
<comment type="caution">
    <text evidence="3">The sequence shown here is derived from an EMBL/GenBank/DDBJ whole genome shotgun (WGS) entry which is preliminary data.</text>
</comment>
<proteinExistence type="inferred from homology"/>
<dbReference type="InterPro" id="IPR036165">
    <property type="entry name" value="YefM-like_sf"/>
</dbReference>
<evidence type="ECO:0000256" key="1">
    <source>
        <dbReference type="ARBA" id="ARBA00009981"/>
    </source>
</evidence>